<keyword evidence="7" id="KW-1185">Reference proteome</keyword>
<dbReference type="SUPFAM" id="SSF47188">
    <property type="entry name" value="Hemerythrin-like"/>
    <property type="match status" value="1"/>
</dbReference>
<keyword evidence="2" id="KW-0561">Oxygen transport</keyword>
<comment type="similarity">
    <text evidence="1">Belongs to the hemerythrin family.</text>
</comment>
<dbReference type="Gene3D" id="1.20.120.50">
    <property type="entry name" value="Hemerythrin-like"/>
    <property type="match status" value="1"/>
</dbReference>
<dbReference type="Proteomes" id="UP000676409">
    <property type="component" value="Chromosome"/>
</dbReference>
<evidence type="ECO:0000256" key="1">
    <source>
        <dbReference type="ARBA" id="ARBA00010587"/>
    </source>
</evidence>
<dbReference type="InterPro" id="IPR016131">
    <property type="entry name" value="Haemerythrin_Fe_BS"/>
</dbReference>
<proteinExistence type="inferred from homology"/>
<dbReference type="RefSeq" id="WP_211936186.1">
    <property type="nucleotide sequence ID" value="NZ_CP073078.1"/>
</dbReference>
<gene>
    <name evidence="6" type="ORF">KCG34_13595</name>
</gene>
<dbReference type="GO" id="GO:0046872">
    <property type="term" value="F:metal ion binding"/>
    <property type="evidence" value="ECO:0007669"/>
    <property type="project" value="UniProtKB-KW"/>
</dbReference>
<dbReference type="InterPro" id="IPR012827">
    <property type="entry name" value="Hemerythrin_metal-bd"/>
</dbReference>
<dbReference type="CDD" id="cd12107">
    <property type="entry name" value="Hemerythrin"/>
    <property type="match status" value="1"/>
</dbReference>
<accession>A0A975FVN8</accession>
<dbReference type="InterPro" id="IPR012312">
    <property type="entry name" value="Hemerythrin-like"/>
</dbReference>
<reference evidence="6" key="1">
    <citation type="submission" date="2021-04" db="EMBL/GenBank/DDBJ databases">
        <title>The complete genome sequence of Caulobacter sp. S6.</title>
        <authorList>
            <person name="Tang Y."/>
            <person name="Ouyang W."/>
            <person name="Liu Q."/>
            <person name="Huang B."/>
            <person name="Guo Z."/>
            <person name="Lei P."/>
        </authorList>
    </citation>
    <scope>NUCLEOTIDE SEQUENCE</scope>
    <source>
        <strain evidence="6">S6</strain>
    </source>
</reference>
<evidence type="ECO:0000256" key="4">
    <source>
        <dbReference type="ARBA" id="ARBA00023004"/>
    </source>
</evidence>
<name>A0A975FVN8_9CAUL</name>
<organism evidence="6 7">
    <name type="scientific">Phenylobacterium montanum</name>
    <dbReference type="NCBI Taxonomy" id="2823693"/>
    <lineage>
        <taxon>Bacteria</taxon>
        <taxon>Pseudomonadati</taxon>
        <taxon>Pseudomonadota</taxon>
        <taxon>Alphaproteobacteria</taxon>
        <taxon>Caulobacterales</taxon>
        <taxon>Caulobacteraceae</taxon>
        <taxon>Phenylobacterium</taxon>
    </lineage>
</organism>
<evidence type="ECO:0000259" key="5">
    <source>
        <dbReference type="Pfam" id="PF01814"/>
    </source>
</evidence>
<feature type="domain" description="Hemerythrin-like" evidence="5">
    <location>
        <begin position="14"/>
        <end position="122"/>
    </location>
</feature>
<dbReference type="PANTHER" id="PTHR37164">
    <property type="entry name" value="BACTERIOHEMERYTHRIN"/>
    <property type="match status" value="1"/>
</dbReference>
<dbReference type="NCBIfam" id="TIGR02481">
    <property type="entry name" value="hemeryth_dom"/>
    <property type="match status" value="1"/>
</dbReference>
<evidence type="ECO:0000256" key="3">
    <source>
        <dbReference type="ARBA" id="ARBA00022723"/>
    </source>
</evidence>
<dbReference type="NCBIfam" id="NF033749">
    <property type="entry name" value="bact_hemeryth"/>
    <property type="match status" value="1"/>
</dbReference>
<dbReference type="PANTHER" id="PTHR37164:SF1">
    <property type="entry name" value="BACTERIOHEMERYTHRIN"/>
    <property type="match status" value="1"/>
</dbReference>
<dbReference type="AlphaFoldDB" id="A0A975FVN8"/>
<evidence type="ECO:0000256" key="2">
    <source>
        <dbReference type="ARBA" id="ARBA00022621"/>
    </source>
</evidence>
<sequence length="135" mass="15024">MPIMTWDASLDIGVTAMNREHQEILDAMNRIYDAKAQGVSGSAVNDMVARLGSVCVRHFADEEAYMKQVGYPELQRHIQLHARLLDQFSGHAAAIKAAGGAPNDEFFHFLKFWLTSHIKGIDIKYSEHARAQGVA</sequence>
<dbReference type="Pfam" id="PF01814">
    <property type="entry name" value="Hemerythrin"/>
    <property type="match status" value="1"/>
</dbReference>
<protein>
    <submittedName>
        <fullName evidence="6">Hemerythrin family protein</fullName>
    </submittedName>
</protein>
<evidence type="ECO:0000313" key="6">
    <source>
        <dbReference type="EMBL" id="QUD86134.1"/>
    </source>
</evidence>
<dbReference type="PROSITE" id="PS00550">
    <property type="entry name" value="HEMERYTHRINS"/>
    <property type="match status" value="1"/>
</dbReference>
<keyword evidence="4" id="KW-0408">Iron</keyword>
<keyword evidence="3" id="KW-0479">Metal-binding</keyword>
<dbReference type="GO" id="GO:0005344">
    <property type="term" value="F:oxygen carrier activity"/>
    <property type="evidence" value="ECO:0007669"/>
    <property type="project" value="UniProtKB-KW"/>
</dbReference>
<dbReference type="InterPro" id="IPR035938">
    <property type="entry name" value="Hemerythrin-like_sf"/>
</dbReference>
<dbReference type="EMBL" id="CP073078">
    <property type="protein sequence ID" value="QUD86134.1"/>
    <property type="molecule type" value="Genomic_DNA"/>
</dbReference>
<dbReference type="KEGG" id="caul:KCG34_13595"/>
<evidence type="ECO:0000313" key="7">
    <source>
        <dbReference type="Proteomes" id="UP000676409"/>
    </source>
</evidence>
<keyword evidence="2" id="KW-0813">Transport</keyword>
<dbReference type="InterPro" id="IPR050669">
    <property type="entry name" value="Hemerythrin"/>
</dbReference>